<accession>A0A7T8QSL3</accession>
<sequence length="75" mass="8745">PTGRALSLGDLIREKDLRKILISRAVRYSALSIKIPWTSGERWKQLAGEVVKFYPSCYLNSTKDVKMILRFYRKL</sequence>
<organism evidence="1 2">
    <name type="scientific">Caligus rogercresseyi</name>
    <name type="common">Sea louse</name>
    <dbReference type="NCBI Taxonomy" id="217165"/>
    <lineage>
        <taxon>Eukaryota</taxon>
        <taxon>Metazoa</taxon>
        <taxon>Ecdysozoa</taxon>
        <taxon>Arthropoda</taxon>
        <taxon>Crustacea</taxon>
        <taxon>Multicrustacea</taxon>
        <taxon>Hexanauplia</taxon>
        <taxon>Copepoda</taxon>
        <taxon>Siphonostomatoida</taxon>
        <taxon>Caligidae</taxon>
        <taxon>Caligus</taxon>
    </lineage>
</organism>
<evidence type="ECO:0000313" key="1">
    <source>
        <dbReference type="EMBL" id="QQP53631.1"/>
    </source>
</evidence>
<proteinExistence type="predicted"/>
<feature type="non-terminal residue" evidence="1">
    <location>
        <position position="1"/>
    </location>
</feature>
<evidence type="ECO:0000313" key="2">
    <source>
        <dbReference type="Proteomes" id="UP000595437"/>
    </source>
</evidence>
<dbReference type="EMBL" id="CP045893">
    <property type="protein sequence ID" value="QQP53631.1"/>
    <property type="molecule type" value="Genomic_DNA"/>
</dbReference>
<keyword evidence="2" id="KW-1185">Reference proteome</keyword>
<protein>
    <submittedName>
        <fullName evidence="1">Uncharacterized protein</fullName>
    </submittedName>
</protein>
<dbReference type="Proteomes" id="UP000595437">
    <property type="component" value="Chromosome 4"/>
</dbReference>
<name>A0A7T8QSL3_CALRO</name>
<dbReference type="AlphaFoldDB" id="A0A7T8QSL3"/>
<gene>
    <name evidence="1" type="ORF">FKW44_006166</name>
</gene>
<reference evidence="2" key="1">
    <citation type="submission" date="2021-01" db="EMBL/GenBank/DDBJ databases">
        <title>Caligus Genome Assembly.</title>
        <authorList>
            <person name="Gallardo-Escarate C."/>
        </authorList>
    </citation>
    <scope>NUCLEOTIDE SEQUENCE [LARGE SCALE GENOMIC DNA]</scope>
</reference>